<evidence type="ECO:0000313" key="3">
    <source>
        <dbReference type="Proteomes" id="UP001174210"/>
    </source>
</evidence>
<gene>
    <name evidence="2" type="ORF">P5G59_10630</name>
</gene>
<organism evidence="2 3">
    <name type="scientific">Leifsonia virtsii</name>
    <dbReference type="NCBI Taxonomy" id="3035915"/>
    <lineage>
        <taxon>Bacteria</taxon>
        <taxon>Bacillati</taxon>
        <taxon>Actinomycetota</taxon>
        <taxon>Actinomycetes</taxon>
        <taxon>Micrococcales</taxon>
        <taxon>Microbacteriaceae</taxon>
        <taxon>Leifsonia</taxon>
    </lineage>
</organism>
<dbReference type="Proteomes" id="UP001174210">
    <property type="component" value="Unassembled WGS sequence"/>
</dbReference>
<reference evidence="2" key="1">
    <citation type="submission" date="2023-03" db="EMBL/GenBank/DDBJ databases">
        <title>MT1 and MT2 Draft Genomes of Novel Species.</title>
        <authorList>
            <person name="Venkateswaran K."/>
        </authorList>
    </citation>
    <scope>NUCLEOTIDE SEQUENCE</scope>
    <source>
        <strain evidence="2">F6_8S_P_1A</strain>
    </source>
</reference>
<evidence type="ECO:0000313" key="2">
    <source>
        <dbReference type="EMBL" id="MDN4597596.1"/>
    </source>
</evidence>
<dbReference type="InterPro" id="IPR058712">
    <property type="entry name" value="SRA_ScoMcrA"/>
</dbReference>
<proteinExistence type="predicted"/>
<protein>
    <recommendedName>
        <fullName evidence="1">ScoMcrA-like SRA domain-containing protein</fullName>
    </recommendedName>
</protein>
<keyword evidence="3" id="KW-1185">Reference proteome</keyword>
<comment type="caution">
    <text evidence="2">The sequence shown here is derived from an EMBL/GenBank/DDBJ whole genome shotgun (WGS) entry which is preliminary data.</text>
</comment>
<dbReference type="RefSeq" id="WP_301218724.1">
    <property type="nucleotide sequence ID" value="NZ_JAROCB010000002.1"/>
</dbReference>
<dbReference type="Pfam" id="PF26348">
    <property type="entry name" value="SRA_ScoMcrA"/>
    <property type="match status" value="1"/>
</dbReference>
<evidence type="ECO:0000259" key="1">
    <source>
        <dbReference type="Pfam" id="PF26348"/>
    </source>
</evidence>
<sequence>MPNITPAQLSLELNVSQKRIRGILRELYGTLPEATTRWMLTDEQAEKVRARIGRSARAEPAVWTLEPGDTVHRRALHGAYNGSRQNGIVTLKTLPDILVFTDVRSGSAFGYHLFEGLQEDGSYSYTGEGQRGDQQLTRGNRALAESGSSGRPIRLFTVQGTSVTHVGEFATGDPTYWERTIPDVDGNPRTGLIFNLVPVDAAITLLAPESALKAPRADIEAWTPPKTSDVVVAVAAPEVSADRVVSRLEFALQSDFGTWLRAGGDEPRRLRLTSHGATIEPDLYVESRGWIVEAKKSSGREYVRTAIGQVLDYVHVAEQAGRSATPVVLLPSRPTPDLVELLGRHGITLVVRHDDEFEIVSSGF</sequence>
<accession>A0ABT8IXP6</accession>
<dbReference type="EMBL" id="JAROCB010000002">
    <property type="protein sequence ID" value="MDN4597596.1"/>
    <property type="molecule type" value="Genomic_DNA"/>
</dbReference>
<feature type="domain" description="ScoMcrA-like SRA" evidence="1">
    <location>
        <begin position="69"/>
        <end position="205"/>
    </location>
</feature>
<name>A0ABT8IXP6_9MICO</name>